<accession>A0A1G7EJB5</accession>
<dbReference type="AlphaFoldDB" id="A0A1G7EJB5"/>
<dbReference type="EMBL" id="FNAS01000016">
    <property type="protein sequence ID" value="SDE63751.1"/>
    <property type="molecule type" value="Genomic_DNA"/>
</dbReference>
<organism evidence="1 2">
    <name type="scientific">Riemerella columbipharyngis</name>
    <dbReference type="NCBI Taxonomy" id="1071918"/>
    <lineage>
        <taxon>Bacteria</taxon>
        <taxon>Pseudomonadati</taxon>
        <taxon>Bacteroidota</taxon>
        <taxon>Flavobacteriia</taxon>
        <taxon>Flavobacteriales</taxon>
        <taxon>Weeksellaceae</taxon>
        <taxon>Riemerella</taxon>
    </lineage>
</organism>
<evidence type="ECO:0000313" key="2">
    <source>
        <dbReference type="Proteomes" id="UP000198517"/>
    </source>
</evidence>
<sequence>MSVEELHKQLQRLKDFPQGWKASVLSFQAYTQASNNGEGLSDPTAFENILGHRLATLEEAIAALSAY</sequence>
<protein>
    <submittedName>
        <fullName evidence="1">Uncharacterized protein</fullName>
    </submittedName>
</protein>
<keyword evidence="2" id="KW-1185">Reference proteome</keyword>
<evidence type="ECO:0000313" key="1">
    <source>
        <dbReference type="EMBL" id="SDE63751.1"/>
    </source>
</evidence>
<gene>
    <name evidence="1" type="ORF">SAMN05421544_11619</name>
</gene>
<name>A0A1G7EJB5_9FLAO</name>
<proteinExistence type="predicted"/>
<dbReference type="Proteomes" id="UP000198517">
    <property type="component" value="Unassembled WGS sequence"/>
</dbReference>
<reference evidence="1 2" key="1">
    <citation type="submission" date="2016-10" db="EMBL/GenBank/DDBJ databases">
        <authorList>
            <person name="de Groot N.N."/>
        </authorList>
    </citation>
    <scope>NUCLEOTIDE SEQUENCE [LARGE SCALE GENOMIC DNA]</scope>
    <source>
        <strain evidence="1 2">DSM 24015</strain>
    </source>
</reference>